<sequence length="546" mass="62325">MTTALYMPEESIDMIAATSVLQHQAADIRTKTINWASYMQSQMISQEDFQAISTLDKSRAAFLAQNPQQVVKTLLNLVSHLSKDATIQYILVLLDDLLQEDRSRVDLFHETSGKMKQCVWGPFLNLLNRQDGFIVNMASRILAKFACWGHEVMPKSDLNFYLQFLKDQLATNTDAYLHEKAQLVKRTQTIIVHSHGLHGKDQYSPNAAGQQQQRSHEGSHESYREVGSTMAPSATVSEADQQLDGKCVIPNNEYIQSVARCLQMMLRVDDYRFAFVSVDGISTLTRVLSTRVNFQVQYQLIFCLWVLTFNPLLAAKMNKFNVIPMLADILSDCAKEKVTRIILAVFRNLIEKPEDSSVAKDHCIAMVQCKVLKQLSILEQRRFDDEDITADVEYLSEKLQNSVQDLSSFDEYATEVRSGRLEWSPVHKSAKFWRENAQRLNEKNYELLRILVHLLETSKDAIILSVACFDIGEYVRHYPRGKHVLEQLGGKQIVMQHLGHEDPNVRYEALLAVQKLMVHNWEYLGKQLEKENENQKQGAAPIAGKA</sequence>
<dbReference type="Gene3D" id="1.25.40.150">
    <property type="entry name" value="V-type ATPase, subunit H, C-terminal domain"/>
    <property type="match status" value="1"/>
</dbReference>
<evidence type="ECO:0000256" key="6">
    <source>
        <dbReference type="SAM" id="MobiDB-lite"/>
    </source>
</evidence>
<keyword evidence="9" id="KW-1185">Reference proteome</keyword>
<organism evidence="9">
    <name type="scientific">Drosophila grimshawi</name>
    <name type="common">Hawaiian fruit fly</name>
    <name type="synonym">Idiomyia grimshawi</name>
    <dbReference type="NCBI Taxonomy" id="7222"/>
    <lineage>
        <taxon>Eukaryota</taxon>
        <taxon>Metazoa</taxon>
        <taxon>Ecdysozoa</taxon>
        <taxon>Arthropoda</taxon>
        <taxon>Hexapoda</taxon>
        <taxon>Insecta</taxon>
        <taxon>Pterygota</taxon>
        <taxon>Neoptera</taxon>
        <taxon>Endopterygota</taxon>
        <taxon>Diptera</taxon>
        <taxon>Brachycera</taxon>
        <taxon>Muscomorpha</taxon>
        <taxon>Ephydroidea</taxon>
        <taxon>Drosophilidae</taxon>
        <taxon>Drosophila</taxon>
        <taxon>Hawaiian Drosophila</taxon>
    </lineage>
</organism>
<dbReference type="HOGENOM" id="CLU_025709_2_0_1"/>
<feature type="compositionally biased region" description="Basic and acidic residues" evidence="6">
    <location>
        <begin position="214"/>
        <end position="224"/>
    </location>
</feature>
<feature type="region of interest" description="Disordered" evidence="6">
    <location>
        <begin position="197"/>
        <end position="224"/>
    </location>
</feature>
<dbReference type="FunFam" id="1.25.40.150:FF:000001">
    <property type="entry name" value="V-type proton ATPase subunit H"/>
    <property type="match status" value="1"/>
</dbReference>
<dbReference type="KEGG" id="dgr:6561897"/>
<dbReference type="EMBL" id="CH916368">
    <property type="protein sequence ID" value="EDW03697.1"/>
    <property type="molecule type" value="Genomic_DNA"/>
</dbReference>
<dbReference type="PhylomeDB" id="B4JEH7"/>
<dbReference type="Proteomes" id="UP000001070">
    <property type="component" value="Unassembled WGS sequence"/>
</dbReference>
<dbReference type="InterPro" id="IPR038497">
    <property type="entry name" value="ATPase_V1-cplx_hsu_C_sf"/>
</dbReference>
<dbReference type="eggNOG" id="KOG2759">
    <property type="taxonomic scope" value="Eukaryota"/>
</dbReference>
<evidence type="ECO:0000256" key="2">
    <source>
        <dbReference type="ARBA" id="ARBA00022448"/>
    </source>
</evidence>
<protein>
    <submittedName>
        <fullName evidence="8">GH10362</fullName>
    </submittedName>
</protein>
<reference evidence="8 9" key="1">
    <citation type="journal article" date="2007" name="Nature">
        <title>Evolution of genes and genomes on the Drosophila phylogeny.</title>
        <authorList>
            <consortium name="Drosophila 12 Genomes Consortium"/>
            <person name="Clark A.G."/>
            <person name="Eisen M.B."/>
            <person name="Smith D.R."/>
            <person name="Bergman C.M."/>
            <person name="Oliver B."/>
            <person name="Markow T.A."/>
            <person name="Kaufman T.C."/>
            <person name="Kellis M."/>
            <person name="Gelbart W."/>
            <person name="Iyer V.N."/>
            <person name="Pollard D.A."/>
            <person name="Sackton T.B."/>
            <person name="Larracuente A.M."/>
            <person name="Singh N.D."/>
            <person name="Abad J.P."/>
            <person name="Abt D.N."/>
            <person name="Adryan B."/>
            <person name="Aguade M."/>
            <person name="Akashi H."/>
            <person name="Anderson W.W."/>
            <person name="Aquadro C.F."/>
            <person name="Ardell D.H."/>
            <person name="Arguello R."/>
            <person name="Artieri C.G."/>
            <person name="Barbash D.A."/>
            <person name="Barker D."/>
            <person name="Barsanti P."/>
            <person name="Batterham P."/>
            <person name="Batzoglou S."/>
            <person name="Begun D."/>
            <person name="Bhutkar A."/>
            <person name="Blanco E."/>
            <person name="Bosak S.A."/>
            <person name="Bradley R.K."/>
            <person name="Brand A.D."/>
            <person name="Brent M.R."/>
            <person name="Brooks A.N."/>
            <person name="Brown R.H."/>
            <person name="Butlin R.K."/>
            <person name="Caggese C."/>
            <person name="Calvi B.R."/>
            <person name="Bernardo de Carvalho A."/>
            <person name="Caspi A."/>
            <person name="Castrezana S."/>
            <person name="Celniker S.E."/>
            <person name="Chang J.L."/>
            <person name="Chapple C."/>
            <person name="Chatterji S."/>
            <person name="Chinwalla A."/>
            <person name="Civetta A."/>
            <person name="Clifton S.W."/>
            <person name="Comeron J.M."/>
            <person name="Costello J.C."/>
            <person name="Coyne J.A."/>
            <person name="Daub J."/>
            <person name="David R.G."/>
            <person name="Delcher A.L."/>
            <person name="Delehaunty K."/>
            <person name="Do C.B."/>
            <person name="Ebling H."/>
            <person name="Edwards K."/>
            <person name="Eickbush T."/>
            <person name="Evans J.D."/>
            <person name="Filipski A."/>
            <person name="Findeiss S."/>
            <person name="Freyhult E."/>
            <person name="Fulton L."/>
            <person name="Fulton R."/>
            <person name="Garcia A.C."/>
            <person name="Gardiner A."/>
            <person name="Garfield D.A."/>
            <person name="Garvin B.E."/>
            <person name="Gibson G."/>
            <person name="Gilbert D."/>
            <person name="Gnerre S."/>
            <person name="Godfrey J."/>
            <person name="Good R."/>
            <person name="Gotea V."/>
            <person name="Gravely B."/>
            <person name="Greenberg A.J."/>
            <person name="Griffiths-Jones S."/>
            <person name="Gross S."/>
            <person name="Guigo R."/>
            <person name="Gustafson E.A."/>
            <person name="Haerty W."/>
            <person name="Hahn M.W."/>
            <person name="Halligan D.L."/>
            <person name="Halpern A.L."/>
            <person name="Halter G.M."/>
            <person name="Han M.V."/>
            <person name="Heger A."/>
            <person name="Hillier L."/>
            <person name="Hinrichs A.S."/>
            <person name="Holmes I."/>
            <person name="Hoskins R.A."/>
            <person name="Hubisz M.J."/>
            <person name="Hultmark D."/>
            <person name="Huntley M.A."/>
            <person name="Jaffe D.B."/>
            <person name="Jagadeeshan S."/>
            <person name="Jeck W.R."/>
            <person name="Johnson J."/>
            <person name="Jones C.D."/>
            <person name="Jordan W.C."/>
            <person name="Karpen G.H."/>
            <person name="Kataoka E."/>
            <person name="Keightley P.D."/>
            <person name="Kheradpour P."/>
            <person name="Kirkness E.F."/>
            <person name="Koerich L.B."/>
            <person name="Kristiansen K."/>
            <person name="Kudrna D."/>
            <person name="Kulathinal R.J."/>
            <person name="Kumar S."/>
            <person name="Kwok R."/>
            <person name="Lander E."/>
            <person name="Langley C.H."/>
            <person name="Lapoint R."/>
            <person name="Lazzaro B.P."/>
            <person name="Lee S.J."/>
            <person name="Levesque L."/>
            <person name="Li R."/>
            <person name="Lin C.F."/>
            <person name="Lin M.F."/>
            <person name="Lindblad-Toh K."/>
            <person name="Llopart A."/>
            <person name="Long M."/>
            <person name="Low L."/>
            <person name="Lozovsky E."/>
            <person name="Lu J."/>
            <person name="Luo M."/>
            <person name="Machado C.A."/>
            <person name="Makalowski W."/>
            <person name="Marzo M."/>
            <person name="Matsuda M."/>
            <person name="Matzkin L."/>
            <person name="McAllister B."/>
            <person name="McBride C.S."/>
            <person name="McKernan B."/>
            <person name="McKernan K."/>
            <person name="Mendez-Lago M."/>
            <person name="Minx P."/>
            <person name="Mollenhauer M.U."/>
            <person name="Montooth K."/>
            <person name="Mount S.M."/>
            <person name="Mu X."/>
            <person name="Myers E."/>
            <person name="Negre B."/>
            <person name="Newfeld S."/>
            <person name="Nielsen R."/>
            <person name="Noor M.A."/>
            <person name="O'Grady P."/>
            <person name="Pachter L."/>
            <person name="Papaceit M."/>
            <person name="Parisi M.J."/>
            <person name="Parisi M."/>
            <person name="Parts L."/>
            <person name="Pedersen J.S."/>
            <person name="Pesole G."/>
            <person name="Phillippy A.M."/>
            <person name="Ponting C.P."/>
            <person name="Pop M."/>
            <person name="Porcelli D."/>
            <person name="Powell J.R."/>
            <person name="Prohaska S."/>
            <person name="Pruitt K."/>
            <person name="Puig M."/>
            <person name="Quesneville H."/>
            <person name="Ram K.R."/>
            <person name="Rand D."/>
            <person name="Rasmussen M.D."/>
            <person name="Reed L.K."/>
            <person name="Reenan R."/>
            <person name="Reily A."/>
            <person name="Remington K.A."/>
            <person name="Rieger T.T."/>
            <person name="Ritchie M.G."/>
            <person name="Robin C."/>
            <person name="Rogers Y.H."/>
            <person name="Rohde C."/>
            <person name="Rozas J."/>
            <person name="Rubenfield M.J."/>
            <person name="Ruiz A."/>
            <person name="Russo S."/>
            <person name="Salzberg S.L."/>
            <person name="Sanchez-Gracia A."/>
            <person name="Saranga D.J."/>
            <person name="Sato H."/>
            <person name="Schaeffer S.W."/>
            <person name="Schatz M.C."/>
            <person name="Schlenke T."/>
            <person name="Schwartz R."/>
            <person name="Segarra C."/>
            <person name="Singh R.S."/>
            <person name="Sirot L."/>
            <person name="Sirota M."/>
            <person name="Sisneros N.B."/>
            <person name="Smith C.D."/>
            <person name="Smith T.F."/>
            <person name="Spieth J."/>
            <person name="Stage D.E."/>
            <person name="Stark A."/>
            <person name="Stephan W."/>
            <person name="Strausberg R.L."/>
            <person name="Strempel S."/>
            <person name="Sturgill D."/>
            <person name="Sutton G."/>
            <person name="Sutton G.G."/>
            <person name="Tao W."/>
            <person name="Teichmann S."/>
            <person name="Tobari Y.N."/>
            <person name="Tomimura Y."/>
            <person name="Tsolas J.M."/>
            <person name="Valente V.L."/>
            <person name="Venter E."/>
            <person name="Venter J.C."/>
            <person name="Vicario S."/>
            <person name="Vieira F.G."/>
            <person name="Vilella A.J."/>
            <person name="Villasante A."/>
            <person name="Walenz B."/>
            <person name="Wang J."/>
            <person name="Wasserman M."/>
            <person name="Watts T."/>
            <person name="Wilson D."/>
            <person name="Wilson R.K."/>
            <person name="Wing R.A."/>
            <person name="Wolfner M.F."/>
            <person name="Wong A."/>
            <person name="Wong G.K."/>
            <person name="Wu C.I."/>
            <person name="Wu G."/>
            <person name="Yamamoto D."/>
            <person name="Yang H.P."/>
            <person name="Yang S.P."/>
            <person name="Yorke J.A."/>
            <person name="Yoshida K."/>
            <person name="Zdobnov E."/>
            <person name="Zhang P."/>
            <person name="Zhang Y."/>
            <person name="Zimin A.V."/>
            <person name="Baldwin J."/>
            <person name="Abdouelleil A."/>
            <person name="Abdulkadir J."/>
            <person name="Abebe A."/>
            <person name="Abera B."/>
            <person name="Abreu J."/>
            <person name="Acer S.C."/>
            <person name="Aftuck L."/>
            <person name="Alexander A."/>
            <person name="An P."/>
            <person name="Anderson E."/>
            <person name="Anderson S."/>
            <person name="Arachi H."/>
            <person name="Azer M."/>
            <person name="Bachantsang P."/>
            <person name="Barry A."/>
            <person name="Bayul T."/>
            <person name="Berlin A."/>
            <person name="Bessette D."/>
            <person name="Bloom T."/>
            <person name="Blye J."/>
            <person name="Boguslavskiy L."/>
            <person name="Bonnet C."/>
            <person name="Boukhgalter B."/>
            <person name="Bourzgui I."/>
            <person name="Brown A."/>
            <person name="Cahill P."/>
            <person name="Channer S."/>
            <person name="Cheshatsang Y."/>
            <person name="Chuda L."/>
            <person name="Citroen M."/>
            <person name="Collymore A."/>
            <person name="Cooke P."/>
            <person name="Costello M."/>
            <person name="D'Aco K."/>
            <person name="Daza R."/>
            <person name="De Haan G."/>
            <person name="DeGray S."/>
            <person name="DeMaso C."/>
            <person name="Dhargay N."/>
            <person name="Dooley K."/>
            <person name="Dooley E."/>
            <person name="Doricent M."/>
            <person name="Dorje P."/>
            <person name="Dorjee K."/>
            <person name="Dupes A."/>
            <person name="Elong R."/>
            <person name="Falk J."/>
            <person name="Farina A."/>
            <person name="Faro S."/>
            <person name="Ferguson D."/>
            <person name="Fisher S."/>
            <person name="Foley C.D."/>
            <person name="Franke A."/>
            <person name="Friedrich D."/>
            <person name="Gadbois L."/>
            <person name="Gearin G."/>
            <person name="Gearin C.R."/>
            <person name="Giannoukos G."/>
            <person name="Goode T."/>
            <person name="Graham J."/>
            <person name="Grandbois E."/>
            <person name="Grewal S."/>
            <person name="Gyaltsen K."/>
            <person name="Hafez N."/>
            <person name="Hagos B."/>
            <person name="Hall J."/>
            <person name="Henson C."/>
            <person name="Hollinger A."/>
            <person name="Honan T."/>
            <person name="Huard M.D."/>
            <person name="Hughes L."/>
            <person name="Hurhula B."/>
            <person name="Husby M.E."/>
            <person name="Kamat A."/>
            <person name="Kanga B."/>
            <person name="Kashin S."/>
            <person name="Khazanovich D."/>
            <person name="Kisner P."/>
            <person name="Lance K."/>
            <person name="Lara M."/>
            <person name="Lee W."/>
            <person name="Lennon N."/>
            <person name="Letendre F."/>
            <person name="LeVine R."/>
            <person name="Lipovsky A."/>
            <person name="Liu X."/>
            <person name="Liu J."/>
            <person name="Liu S."/>
            <person name="Lokyitsang T."/>
            <person name="Lokyitsang Y."/>
            <person name="Lubonja R."/>
            <person name="Lui A."/>
            <person name="MacDonald P."/>
            <person name="Magnisalis V."/>
            <person name="Maru K."/>
            <person name="Matthews C."/>
            <person name="McCusker W."/>
            <person name="McDonough S."/>
            <person name="Mehta T."/>
            <person name="Meldrim J."/>
            <person name="Meneus L."/>
            <person name="Mihai O."/>
            <person name="Mihalev A."/>
            <person name="Mihova T."/>
            <person name="Mittelman R."/>
            <person name="Mlenga V."/>
            <person name="Montmayeur A."/>
            <person name="Mulrain L."/>
            <person name="Navidi A."/>
            <person name="Naylor J."/>
            <person name="Negash T."/>
            <person name="Nguyen T."/>
            <person name="Nguyen N."/>
            <person name="Nicol R."/>
            <person name="Norbu C."/>
            <person name="Norbu N."/>
            <person name="Novod N."/>
            <person name="O'Neill B."/>
            <person name="Osman S."/>
            <person name="Markiewicz E."/>
            <person name="Oyono O.L."/>
            <person name="Patti C."/>
            <person name="Phunkhang P."/>
            <person name="Pierre F."/>
            <person name="Priest M."/>
            <person name="Raghuraman S."/>
            <person name="Rege F."/>
            <person name="Reyes R."/>
            <person name="Rise C."/>
            <person name="Rogov P."/>
            <person name="Ross K."/>
            <person name="Ryan E."/>
            <person name="Settipalli S."/>
            <person name="Shea T."/>
            <person name="Sherpa N."/>
            <person name="Shi L."/>
            <person name="Shih D."/>
            <person name="Sparrow T."/>
            <person name="Spaulding J."/>
            <person name="Stalker J."/>
            <person name="Stange-Thomann N."/>
            <person name="Stavropoulos S."/>
            <person name="Stone C."/>
            <person name="Strader C."/>
            <person name="Tesfaye S."/>
            <person name="Thomson T."/>
            <person name="Thoulutsang Y."/>
            <person name="Thoulutsang D."/>
            <person name="Topham K."/>
            <person name="Topping I."/>
            <person name="Tsamla T."/>
            <person name="Vassiliev H."/>
            <person name="Vo A."/>
            <person name="Wangchuk T."/>
            <person name="Wangdi T."/>
            <person name="Weiand M."/>
            <person name="Wilkinson J."/>
            <person name="Wilson A."/>
            <person name="Yadav S."/>
            <person name="Young G."/>
            <person name="Yu Q."/>
            <person name="Zembek L."/>
            <person name="Zhong D."/>
            <person name="Zimmer A."/>
            <person name="Zwirko Z."/>
            <person name="Jaffe D.B."/>
            <person name="Alvarez P."/>
            <person name="Brockman W."/>
            <person name="Butler J."/>
            <person name="Chin C."/>
            <person name="Gnerre S."/>
            <person name="Grabherr M."/>
            <person name="Kleber M."/>
            <person name="Mauceli E."/>
            <person name="MacCallum I."/>
        </authorList>
    </citation>
    <scope>NUCLEOTIDE SEQUENCE [LARGE SCALE GENOMIC DNA]</scope>
    <source>
        <strain evidence="9">Tucson 15287-2541.00</strain>
    </source>
</reference>
<evidence type="ECO:0000256" key="1">
    <source>
        <dbReference type="ARBA" id="ARBA00008613"/>
    </source>
</evidence>
<evidence type="ECO:0000313" key="9">
    <source>
        <dbReference type="Proteomes" id="UP000001070"/>
    </source>
</evidence>
<dbReference type="InterPro" id="IPR004908">
    <property type="entry name" value="ATPase_V1-cplx_hsu"/>
</dbReference>
<dbReference type="GO" id="GO:0005765">
    <property type="term" value="C:lysosomal membrane"/>
    <property type="evidence" value="ECO:0007669"/>
    <property type="project" value="TreeGrafter"/>
</dbReference>
<dbReference type="InterPro" id="IPR011989">
    <property type="entry name" value="ARM-like"/>
</dbReference>
<dbReference type="STRING" id="7222.B4JEH7"/>
<comment type="function">
    <text evidence="5">Subunit of the V1 complex of vacuolar(H+)-ATPase (V-ATPase), a multisubunit enzyme composed of a peripheral complex (V1) that hydrolyzes ATP and a membrane integral complex (V0) that translocates protons. V-ATPase is responsible for acidifying and maintaining the pH of intracellular compartments and in some cell types, is targeted to the plasma membrane, where it is responsible for acidifying the extracellular environment. Subunit H is essential for V-ATPase activity, but not for the assembly of the complex.</text>
</comment>
<feature type="compositionally biased region" description="Polar residues" evidence="6">
    <location>
        <begin position="203"/>
        <end position="213"/>
    </location>
</feature>
<evidence type="ECO:0000259" key="7">
    <source>
        <dbReference type="Pfam" id="PF11698"/>
    </source>
</evidence>
<keyword evidence="4" id="KW-0406">Ion transport</keyword>
<keyword evidence="3" id="KW-0375">Hydrogen ion transport</keyword>
<feature type="domain" description="ATPase V1 complex subunit H C-terminal" evidence="7">
    <location>
        <begin position="406"/>
        <end position="521"/>
    </location>
</feature>
<keyword evidence="2" id="KW-0813">Transport</keyword>
<dbReference type="InParanoid" id="B4JEH7"/>
<dbReference type="GO" id="GO:0000221">
    <property type="term" value="C:vacuolar proton-transporting V-type ATPase, V1 domain"/>
    <property type="evidence" value="ECO:0007669"/>
    <property type="project" value="InterPro"/>
</dbReference>
<comment type="similarity">
    <text evidence="1">Belongs to the V-ATPase H subunit family.</text>
</comment>
<dbReference type="AlphaFoldDB" id="B4JEH7"/>
<evidence type="ECO:0000256" key="4">
    <source>
        <dbReference type="ARBA" id="ARBA00023065"/>
    </source>
</evidence>
<dbReference type="OrthoDB" id="10263554at2759"/>
<gene>
    <name evidence="8" type="primary">Dgri\GH10362</name>
    <name evidence="8" type="ORF">Dgri_GH10362</name>
</gene>
<dbReference type="PANTHER" id="PTHR10698">
    <property type="entry name" value="V-TYPE PROTON ATPASE SUBUNIT H"/>
    <property type="match status" value="1"/>
</dbReference>
<accession>B4JEH7</accession>
<name>B4JEH7_DROGR</name>
<dbReference type="Gene3D" id="1.25.10.10">
    <property type="entry name" value="Leucine-rich Repeat Variant"/>
    <property type="match status" value="1"/>
</dbReference>
<dbReference type="CDD" id="cd00256">
    <property type="entry name" value="VATPase_H"/>
    <property type="match status" value="1"/>
</dbReference>
<dbReference type="Pfam" id="PF03224">
    <property type="entry name" value="V-ATPase_H_N"/>
    <property type="match status" value="1"/>
</dbReference>
<dbReference type="GO" id="GO:0046961">
    <property type="term" value="F:proton-transporting ATPase activity, rotational mechanism"/>
    <property type="evidence" value="ECO:0007669"/>
    <property type="project" value="InterPro"/>
</dbReference>
<dbReference type="Pfam" id="PF11698">
    <property type="entry name" value="V-ATPase_H_C"/>
    <property type="match status" value="1"/>
</dbReference>
<evidence type="ECO:0000256" key="3">
    <source>
        <dbReference type="ARBA" id="ARBA00022781"/>
    </source>
</evidence>
<dbReference type="FunCoup" id="B4JEH7">
    <property type="interactions" value="2497"/>
</dbReference>
<dbReference type="InterPro" id="IPR011987">
    <property type="entry name" value="ATPase_V1-cplx_hsu_C"/>
</dbReference>
<dbReference type="PANTHER" id="PTHR10698:SF0">
    <property type="entry name" value="V-TYPE PROTON ATPASE SUBUNIT H"/>
    <property type="match status" value="1"/>
</dbReference>
<dbReference type="SUPFAM" id="SSF48371">
    <property type="entry name" value="ARM repeat"/>
    <property type="match status" value="2"/>
</dbReference>
<evidence type="ECO:0000256" key="5">
    <source>
        <dbReference type="ARBA" id="ARBA00046225"/>
    </source>
</evidence>
<dbReference type="InterPro" id="IPR016024">
    <property type="entry name" value="ARM-type_fold"/>
</dbReference>
<evidence type="ECO:0000313" key="8">
    <source>
        <dbReference type="EMBL" id="EDW03697.1"/>
    </source>
</evidence>
<proteinExistence type="inferred from homology"/>
<dbReference type="OMA" id="HSGHLRW"/>